<sequence>MGDFRFRLSGRIIVSIDWQHDAYQQREHRLAYRGAVGLEPACGQQRSWGPATAIPIFPIDGGRTVLGLFLIPSTAEPPLGPGVQILTQGQELLPYPQNSVLDCIDARSICLCINKLIFAFQYYYPLMLIFYFTFQISFISFTFHTDLMGAILQPSIDVEFIHLWRIATKARS</sequence>
<keyword evidence="1" id="KW-0472">Membrane</keyword>
<keyword evidence="1" id="KW-1133">Transmembrane helix</keyword>
<keyword evidence="1" id="KW-0812">Transmembrane</keyword>
<organism evidence="2 3">
    <name type="scientific">Paspalum vaginatum</name>
    <name type="common">seashore paspalum</name>
    <dbReference type="NCBI Taxonomy" id="158149"/>
    <lineage>
        <taxon>Eukaryota</taxon>
        <taxon>Viridiplantae</taxon>
        <taxon>Streptophyta</taxon>
        <taxon>Embryophyta</taxon>
        <taxon>Tracheophyta</taxon>
        <taxon>Spermatophyta</taxon>
        <taxon>Magnoliopsida</taxon>
        <taxon>Liliopsida</taxon>
        <taxon>Poales</taxon>
        <taxon>Poaceae</taxon>
        <taxon>PACMAD clade</taxon>
        <taxon>Panicoideae</taxon>
        <taxon>Andropogonodae</taxon>
        <taxon>Paspaleae</taxon>
        <taxon>Paspalinae</taxon>
        <taxon>Paspalum</taxon>
    </lineage>
</organism>
<comment type="caution">
    <text evidence="2">The sequence shown here is derived from an EMBL/GenBank/DDBJ whole genome shotgun (WGS) entry which is preliminary data.</text>
</comment>
<evidence type="ECO:0000313" key="2">
    <source>
        <dbReference type="EMBL" id="KAJ1257372.1"/>
    </source>
</evidence>
<evidence type="ECO:0000313" key="3">
    <source>
        <dbReference type="Proteomes" id="UP001164776"/>
    </source>
</evidence>
<gene>
    <name evidence="2" type="ORF">BS78_K076000</name>
</gene>
<feature type="transmembrane region" description="Helical" evidence="1">
    <location>
        <begin position="122"/>
        <end position="143"/>
    </location>
</feature>
<dbReference type="EMBL" id="MU629419">
    <property type="protein sequence ID" value="KAJ1257372.1"/>
    <property type="molecule type" value="Genomic_DNA"/>
</dbReference>
<name>A0A9W7XEV3_9POAL</name>
<dbReference type="Proteomes" id="UP001164776">
    <property type="component" value="Unassembled WGS sequence"/>
</dbReference>
<reference evidence="2 3" key="1">
    <citation type="submission" date="2022-10" db="EMBL/GenBank/DDBJ databases">
        <title>WGS assembly of Paspalum vaginatum 540-79.</title>
        <authorList>
            <person name="Sun G."/>
            <person name="Wase N."/>
            <person name="Shu S."/>
            <person name="Jenkins J."/>
            <person name="Zhou B."/>
            <person name="Torres-Rodriguez J."/>
            <person name="Chen C."/>
            <person name="Sandor L."/>
            <person name="Plott C."/>
            <person name="Yoshinga Y."/>
            <person name="Daum C."/>
            <person name="Qi P."/>
            <person name="Barry K."/>
            <person name="Lipzen A."/>
            <person name="Berry L."/>
            <person name="Pedersen C."/>
            <person name="Gottilla T."/>
            <person name="Foltz A."/>
            <person name="Yu H."/>
            <person name="O'Malley R."/>
            <person name="Zhang C."/>
            <person name="Devos K."/>
            <person name="Sigmon B."/>
            <person name="Yu B."/>
            <person name="Obata T."/>
            <person name="Schmutz J."/>
            <person name="Schnable J."/>
        </authorList>
    </citation>
    <scope>NUCLEOTIDE SEQUENCE [LARGE SCALE GENOMIC DNA]</scope>
    <source>
        <strain evidence="3">cv. 540-79</strain>
    </source>
</reference>
<proteinExistence type="predicted"/>
<protein>
    <submittedName>
        <fullName evidence="2">Uncharacterized protein</fullName>
    </submittedName>
</protein>
<evidence type="ECO:0000256" key="1">
    <source>
        <dbReference type="SAM" id="Phobius"/>
    </source>
</evidence>
<dbReference type="AlphaFoldDB" id="A0A9W7XEV3"/>
<keyword evidence="3" id="KW-1185">Reference proteome</keyword>
<accession>A0A9W7XEV3</accession>